<evidence type="ECO:0000256" key="6">
    <source>
        <dbReference type="ARBA" id="ARBA00022729"/>
    </source>
</evidence>
<accession>L5K889</accession>
<evidence type="ECO:0000256" key="7">
    <source>
        <dbReference type="ARBA" id="ARBA00023118"/>
    </source>
</evidence>
<protein>
    <submittedName>
        <fullName evidence="13">Interferon beta</fullName>
    </submittedName>
</protein>
<dbReference type="AlphaFoldDB" id="L5K889"/>
<evidence type="ECO:0000256" key="12">
    <source>
        <dbReference type="SAM" id="SignalP"/>
    </source>
</evidence>
<dbReference type="EMBL" id="KB030986">
    <property type="protein sequence ID" value="ELK06976.1"/>
    <property type="molecule type" value="Genomic_DNA"/>
</dbReference>
<feature type="signal peptide" evidence="12">
    <location>
        <begin position="1"/>
        <end position="21"/>
    </location>
</feature>
<dbReference type="eggNOG" id="ENOG502SQGR">
    <property type="taxonomic scope" value="Eukaryota"/>
</dbReference>
<dbReference type="GO" id="GO:0005615">
    <property type="term" value="C:extracellular space"/>
    <property type="evidence" value="ECO:0007669"/>
    <property type="project" value="UniProtKB-KW"/>
</dbReference>
<comment type="similarity">
    <text evidence="2 10">Belongs to the alpha/beta interferon family.</text>
</comment>
<dbReference type="GO" id="GO:0009893">
    <property type="term" value="P:positive regulation of metabolic process"/>
    <property type="evidence" value="ECO:0007669"/>
    <property type="project" value="UniProtKB-ARBA"/>
</dbReference>
<reference evidence="14" key="1">
    <citation type="journal article" date="2013" name="Science">
        <title>Comparative analysis of bat genomes provides insight into the evolution of flight and immunity.</title>
        <authorList>
            <person name="Zhang G."/>
            <person name="Cowled C."/>
            <person name="Shi Z."/>
            <person name="Huang Z."/>
            <person name="Bishop-Lilly K.A."/>
            <person name="Fang X."/>
            <person name="Wynne J.W."/>
            <person name="Xiong Z."/>
            <person name="Baker M.L."/>
            <person name="Zhao W."/>
            <person name="Tachedjian M."/>
            <person name="Zhu Y."/>
            <person name="Zhou P."/>
            <person name="Jiang X."/>
            <person name="Ng J."/>
            <person name="Yang L."/>
            <person name="Wu L."/>
            <person name="Xiao J."/>
            <person name="Feng Y."/>
            <person name="Chen Y."/>
            <person name="Sun X."/>
            <person name="Zhang Y."/>
            <person name="Marsh G.A."/>
            <person name="Crameri G."/>
            <person name="Broder C.C."/>
            <person name="Frey K.G."/>
            <person name="Wang L.F."/>
            <person name="Wang J."/>
        </authorList>
    </citation>
    <scope>NUCLEOTIDE SEQUENCE [LARGE SCALE GENOMIC DNA]</scope>
</reference>
<dbReference type="PANTHER" id="PTHR11691:SF73">
    <property type="entry name" value="INTERFERON BETA"/>
    <property type="match status" value="1"/>
</dbReference>
<dbReference type="GO" id="GO:0005126">
    <property type="term" value="F:cytokine receptor binding"/>
    <property type="evidence" value="ECO:0007669"/>
    <property type="project" value="InterPro"/>
</dbReference>
<keyword evidence="5" id="KW-0964">Secreted</keyword>
<proteinExistence type="inferred from homology"/>
<name>L5K889_PTEAL</name>
<dbReference type="GO" id="GO:0005125">
    <property type="term" value="F:cytokine activity"/>
    <property type="evidence" value="ECO:0007669"/>
    <property type="project" value="UniProtKB-KW"/>
</dbReference>
<keyword evidence="9" id="KW-0325">Glycoprotein</keyword>
<dbReference type="Proteomes" id="UP000010552">
    <property type="component" value="Unassembled WGS sequence"/>
</dbReference>
<dbReference type="SUPFAM" id="SSF47266">
    <property type="entry name" value="4-helical cytokines"/>
    <property type="match status" value="1"/>
</dbReference>
<dbReference type="GO" id="GO:0098586">
    <property type="term" value="P:cellular response to virus"/>
    <property type="evidence" value="ECO:0007669"/>
    <property type="project" value="UniProtKB-ARBA"/>
</dbReference>
<dbReference type="GO" id="GO:0051241">
    <property type="term" value="P:negative regulation of multicellular organismal process"/>
    <property type="evidence" value="ECO:0007669"/>
    <property type="project" value="UniProtKB-ARBA"/>
</dbReference>
<dbReference type="PANTHER" id="PTHR11691">
    <property type="entry name" value="TYPE I INTERFERON"/>
    <property type="match status" value="1"/>
</dbReference>
<keyword evidence="8" id="KW-1015">Disulfide bond</keyword>
<evidence type="ECO:0000256" key="1">
    <source>
        <dbReference type="ARBA" id="ARBA00004613"/>
    </source>
</evidence>
<dbReference type="STRING" id="9402.L5K889"/>
<evidence type="ECO:0000256" key="3">
    <source>
        <dbReference type="ARBA" id="ARBA00011245"/>
    </source>
</evidence>
<dbReference type="GO" id="GO:0071359">
    <property type="term" value="P:cellular response to dsRNA"/>
    <property type="evidence" value="ECO:0007669"/>
    <property type="project" value="UniProtKB-ARBA"/>
</dbReference>
<sequence>MTNRCILQFALLLCFSTTALSMSYNWLRFQQRSSNLACLKLLWQLNGTPQYCHKDRMDFKLPAEIKQPQQFQKEDTVLIIHEMLRQIFDIFQRNFSSTGWNETIIMNLSETLGGQMDRLETAMEEMEKENFTWESMTVLHLENYYFRIMRYYFTRSKEKFINSSVLKEVPPSLTQLPPAAVDRATRDFNFL</sequence>
<feature type="coiled-coil region" evidence="11">
    <location>
        <begin position="109"/>
        <end position="136"/>
    </location>
</feature>
<dbReference type="FunCoup" id="L5K889">
    <property type="interactions" value="230"/>
</dbReference>
<dbReference type="InParanoid" id="L5K889"/>
<dbReference type="SMART" id="SM00076">
    <property type="entry name" value="IFabd"/>
    <property type="match status" value="1"/>
</dbReference>
<dbReference type="GO" id="GO:0002683">
    <property type="term" value="P:negative regulation of immune system process"/>
    <property type="evidence" value="ECO:0007669"/>
    <property type="project" value="UniProtKB-ARBA"/>
</dbReference>
<comment type="subcellular location">
    <subcellularLocation>
        <location evidence="1">Secreted</location>
    </subcellularLocation>
</comment>
<dbReference type="GO" id="GO:0051607">
    <property type="term" value="P:defense response to virus"/>
    <property type="evidence" value="ECO:0007669"/>
    <property type="project" value="UniProtKB-KW"/>
</dbReference>
<evidence type="ECO:0000256" key="11">
    <source>
        <dbReference type="SAM" id="Coils"/>
    </source>
</evidence>
<comment type="subunit">
    <text evidence="3">Monomer.</text>
</comment>
<organism evidence="13 14">
    <name type="scientific">Pteropus alecto</name>
    <name type="common">Black flying fox</name>
    <dbReference type="NCBI Taxonomy" id="9402"/>
    <lineage>
        <taxon>Eukaryota</taxon>
        <taxon>Metazoa</taxon>
        <taxon>Chordata</taxon>
        <taxon>Craniata</taxon>
        <taxon>Vertebrata</taxon>
        <taxon>Euteleostomi</taxon>
        <taxon>Mammalia</taxon>
        <taxon>Eutheria</taxon>
        <taxon>Laurasiatheria</taxon>
        <taxon>Chiroptera</taxon>
        <taxon>Yinpterochiroptera</taxon>
        <taxon>Pteropodoidea</taxon>
        <taxon>Pteropodidae</taxon>
        <taxon>Pteropodinae</taxon>
        <taxon>Pteropus</taxon>
    </lineage>
</organism>
<evidence type="ECO:0000256" key="4">
    <source>
        <dbReference type="ARBA" id="ARBA00022514"/>
    </source>
</evidence>
<feature type="chain" id="PRO_5003968983" evidence="12">
    <location>
        <begin position="22"/>
        <end position="191"/>
    </location>
</feature>
<dbReference type="FunFam" id="1.20.1250.10:FF:000026">
    <property type="entry name" value="Interferon beta"/>
    <property type="match status" value="1"/>
</dbReference>
<evidence type="ECO:0000256" key="5">
    <source>
        <dbReference type="ARBA" id="ARBA00022525"/>
    </source>
</evidence>
<evidence type="ECO:0000313" key="14">
    <source>
        <dbReference type="Proteomes" id="UP000010552"/>
    </source>
</evidence>
<evidence type="ECO:0000256" key="8">
    <source>
        <dbReference type="ARBA" id="ARBA00023157"/>
    </source>
</evidence>
<keyword evidence="6 12" id="KW-0732">Signal</keyword>
<dbReference type="Pfam" id="PF00143">
    <property type="entry name" value="Interferon"/>
    <property type="match status" value="1"/>
</dbReference>
<dbReference type="Gene3D" id="1.20.1250.10">
    <property type="match status" value="1"/>
</dbReference>
<dbReference type="PRINTS" id="PR00266">
    <property type="entry name" value="INTERFERONAB"/>
</dbReference>
<dbReference type="GO" id="GO:0045321">
    <property type="term" value="P:leukocyte activation"/>
    <property type="evidence" value="ECO:0007669"/>
    <property type="project" value="UniProtKB-ARBA"/>
</dbReference>
<keyword evidence="11" id="KW-0175">Coiled coil</keyword>
<evidence type="ECO:0000313" key="13">
    <source>
        <dbReference type="EMBL" id="ELK06976.1"/>
    </source>
</evidence>
<keyword evidence="14" id="KW-1185">Reference proteome</keyword>
<keyword evidence="7 10" id="KW-0051">Antiviral defense</keyword>
<evidence type="ECO:0000256" key="10">
    <source>
        <dbReference type="RuleBase" id="RU000436"/>
    </source>
</evidence>
<evidence type="ECO:0000256" key="9">
    <source>
        <dbReference type="ARBA" id="ARBA00023180"/>
    </source>
</evidence>
<evidence type="ECO:0000256" key="2">
    <source>
        <dbReference type="ARBA" id="ARBA00011033"/>
    </source>
</evidence>
<dbReference type="InterPro" id="IPR009079">
    <property type="entry name" value="4_helix_cytokine-like_core"/>
</dbReference>
<gene>
    <name evidence="13" type="ORF">PAL_GLEAN10020994</name>
</gene>
<dbReference type="GO" id="GO:0006955">
    <property type="term" value="P:immune response"/>
    <property type="evidence" value="ECO:0007669"/>
    <property type="project" value="UniProtKB-ARBA"/>
</dbReference>
<dbReference type="InterPro" id="IPR000471">
    <property type="entry name" value="Interferon_alpha/beta/delta"/>
</dbReference>
<keyword evidence="4 10" id="KW-0202">Cytokine</keyword>